<dbReference type="InterPro" id="IPR013708">
    <property type="entry name" value="Shikimate_DH-bd_N"/>
</dbReference>
<dbReference type="NCBIfam" id="TIGR00507">
    <property type="entry name" value="aroE"/>
    <property type="match status" value="1"/>
</dbReference>
<comment type="subunit">
    <text evidence="9">Homodimer.</text>
</comment>
<comment type="catalytic activity">
    <reaction evidence="9">
        <text>shikimate + NADP(+) = 3-dehydroshikimate + NADPH + H(+)</text>
        <dbReference type="Rhea" id="RHEA:17737"/>
        <dbReference type="ChEBI" id="CHEBI:15378"/>
        <dbReference type="ChEBI" id="CHEBI:16630"/>
        <dbReference type="ChEBI" id="CHEBI:36208"/>
        <dbReference type="ChEBI" id="CHEBI:57783"/>
        <dbReference type="ChEBI" id="CHEBI:58349"/>
        <dbReference type="EC" id="1.1.1.25"/>
    </reaction>
</comment>
<feature type="binding site" evidence="9">
    <location>
        <position position="236"/>
    </location>
    <ligand>
        <name>NADP(+)</name>
        <dbReference type="ChEBI" id="CHEBI:58349"/>
    </ligand>
</feature>
<dbReference type="GO" id="GO:0008652">
    <property type="term" value="P:amino acid biosynthetic process"/>
    <property type="evidence" value="ECO:0007669"/>
    <property type="project" value="UniProtKB-KW"/>
</dbReference>
<dbReference type="Gene3D" id="3.40.50.10860">
    <property type="entry name" value="Leucine Dehydrogenase, chain A, domain 1"/>
    <property type="match status" value="1"/>
</dbReference>
<dbReference type="PANTHER" id="PTHR21089:SF1">
    <property type="entry name" value="BIFUNCTIONAL 3-DEHYDROQUINATE DEHYDRATASE_SHIKIMATE DEHYDROGENASE, CHLOROPLASTIC"/>
    <property type="match status" value="1"/>
</dbReference>
<keyword evidence="2 9" id="KW-0028">Amino-acid biosynthesis</keyword>
<dbReference type="Proteomes" id="UP000823863">
    <property type="component" value="Unassembled WGS sequence"/>
</dbReference>
<sequence length="290" mass="31385">MERRISGHTGLMALFGSPVGHSGSPAMYNYSFQLLGLDYAYVAIDMKAEQMKEALQAMKLFQMKGGNVTMPCKTEAARCMDELSPAAKITGAVNTIVNENGTLVGFNTDGAGFVENLRDHGVDIRGKRLVVAGCGGAGTAIQVQCALDGAQSLHICNRRQGVSFERALETVEKIREAVPDCETAVFDLEDEERMAREIGECDVFVNATSIGMAPGEKESVVKDPNVFRPGLVVADIVYNPLETRLLREAKKAGCTCVGGKGMLLWQGAAAFRLFTGMEMPVEKVKREFFS</sequence>
<comment type="function">
    <text evidence="9">Involved in the biosynthesis of the chorismate, which leads to the biosynthesis of aromatic amino acids. Catalyzes the reversible NADPH linked reduction of 3-dehydroshikimate (DHSA) to yield shikimate (SA).</text>
</comment>
<dbReference type="Pfam" id="PF18317">
    <property type="entry name" value="SDH_C"/>
    <property type="match status" value="1"/>
</dbReference>
<feature type="binding site" evidence="9">
    <location>
        <position position="69"/>
    </location>
    <ligand>
        <name>shikimate</name>
        <dbReference type="ChEBI" id="CHEBI:36208"/>
    </ligand>
</feature>
<dbReference type="GO" id="GO:0019632">
    <property type="term" value="P:shikimate metabolic process"/>
    <property type="evidence" value="ECO:0007669"/>
    <property type="project" value="InterPro"/>
</dbReference>
<feature type="binding site" evidence="9">
    <location>
        <position position="238"/>
    </location>
    <ligand>
        <name>shikimate</name>
        <dbReference type="ChEBI" id="CHEBI:36208"/>
    </ligand>
</feature>
<dbReference type="GO" id="GO:0030266">
    <property type="term" value="F:quinate 3-dehydrogenase (NAD+) activity"/>
    <property type="evidence" value="ECO:0007669"/>
    <property type="project" value="UniProtKB-EC"/>
</dbReference>
<organism evidence="12 13">
    <name type="scientific">Candidatus Enterocloster excrementigallinarum</name>
    <dbReference type="NCBI Taxonomy" id="2838558"/>
    <lineage>
        <taxon>Bacteria</taxon>
        <taxon>Bacillati</taxon>
        <taxon>Bacillota</taxon>
        <taxon>Clostridia</taxon>
        <taxon>Lachnospirales</taxon>
        <taxon>Lachnospiraceae</taxon>
        <taxon>Enterocloster</taxon>
    </lineage>
</organism>
<comment type="catalytic activity">
    <reaction evidence="6">
        <text>L-quinate + NAD(+) = 3-dehydroquinate + NADH + H(+)</text>
        <dbReference type="Rhea" id="RHEA:22364"/>
        <dbReference type="ChEBI" id="CHEBI:15378"/>
        <dbReference type="ChEBI" id="CHEBI:29751"/>
        <dbReference type="ChEBI" id="CHEBI:32364"/>
        <dbReference type="ChEBI" id="CHEBI:57540"/>
        <dbReference type="ChEBI" id="CHEBI:57945"/>
        <dbReference type="EC" id="1.1.1.24"/>
    </reaction>
</comment>
<reference evidence="12" key="2">
    <citation type="submission" date="2021-04" db="EMBL/GenBank/DDBJ databases">
        <authorList>
            <person name="Gilroy R."/>
        </authorList>
    </citation>
    <scope>NUCLEOTIDE SEQUENCE</scope>
    <source>
        <strain evidence="12">CHK198-12963</strain>
    </source>
</reference>
<proteinExistence type="inferred from homology"/>
<evidence type="ECO:0000256" key="5">
    <source>
        <dbReference type="ARBA" id="ARBA00023141"/>
    </source>
</evidence>
<comment type="caution">
    <text evidence="12">The sequence shown here is derived from an EMBL/GenBank/DDBJ whole genome shotgun (WGS) entry which is preliminary data.</text>
</comment>
<comment type="catalytic activity">
    <reaction evidence="7">
        <text>shikimate + NAD(+) = 3-dehydroshikimate + NADH + H(+)</text>
        <dbReference type="Rhea" id="RHEA:17741"/>
        <dbReference type="ChEBI" id="CHEBI:15378"/>
        <dbReference type="ChEBI" id="CHEBI:16630"/>
        <dbReference type="ChEBI" id="CHEBI:36208"/>
        <dbReference type="ChEBI" id="CHEBI:57540"/>
        <dbReference type="ChEBI" id="CHEBI:57945"/>
    </reaction>
</comment>
<feature type="binding site" evidence="9">
    <location>
        <position position="259"/>
    </location>
    <ligand>
        <name>NADP(+)</name>
        <dbReference type="ChEBI" id="CHEBI:58349"/>
    </ligand>
</feature>
<dbReference type="NCBIfam" id="NF009200">
    <property type="entry name" value="PRK12548.1"/>
    <property type="match status" value="1"/>
</dbReference>
<feature type="active site" description="Proton acceptor" evidence="9">
    <location>
        <position position="73"/>
    </location>
</feature>
<dbReference type="InterPro" id="IPR022893">
    <property type="entry name" value="Shikimate_DH_fam"/>
</dbReference>
<protein>
    <recommendedName>
        <fullName evidence="9">Shikimate dehydrogenase (NADP(+))</fullName>
        <shortName evidence="9">SDH</shortName>
        <ecNumber evidence="9">1.1.1.25</ecNumber>
    </recommendedName>
</protein>
<feature type="binding site" evidence="9">
    <location>
        <position position="109"/>
    </location>
    <ligand>
        <name>shikimate</name>
        <dbReference type="ChEBI" id="CHEBI:36208"/>
    </ligand>
</feature>
<reference evidence="12" key="1">
    <citation type="journal article" date="2021" name="PeerJ">
        <title>Extensive microbial diversity within the chicken gut microbiome revealed by metagenomics and culture.</title>
        <authorList>
            <person name="Gilroy R."/>
            <person name="Ravi A."/>
            <person name="Getino M."/>
            <person name="Pursley I."/>
            <person name="Horton D.L."/>
            <person name="Alikhan N.F."/>
            <person name="Baker D."/>
            <person name="Gharbi K."/>
            <person name="Hall N."/>
            <person name="Watson M."/>
            <person name="Adriaenssens E.M."/>
            <person name="Foster-Nyarko E."/>
            <person name="Jarju S."/>
            <person name="Secka A."/>
            <person name="Antonio M."/>
            <person name="Oren A."/>
            <person name="Chaudhuri R.R."/>
            <person name="La Ragione R."/>
            <person name="Hildebrand F."/>
            <person name="Pallen M.J."/>
        </authorList>
    </citation>
    <scope>NUCLEOTIDE SEQUENCE</scope>
    <source>
        <strain evidence="12">CHK198-12963</strain>
    </source>
</reference>
<keyword evidence="3 9" id="KW-0521">NADP</keyword>
<accession>A0A9D2TFG0</accession>
<dbReference type="InterPro" id="IPR046346">
    <property type="entry name" value="Aminoacid_DH-like_N_sf"/>
</dbReference>
<evidence type="ECO:0000259" key="10">
    <source>
        <dbReference type="Pfam" id="PF08501"/>
    </source>
</evidence>
<dbReference type="Gene3D" id="3.40.50.720">
    <property type="entry name" value="NAD(P)-binding Rossmann-like Domain"/>
    <property type="match status" value="1"/>
</dbReference>
<dbReference type="CDD" id="cd01065">
    <property type="entry name" value="NAD_bind_Shikimate_DH"/>
    <property type="match status" value="1"/>
</dbReference>
<dbReference type="GO" id="GO:0004764">
    <property type="term" value="F:shikimate 3-dehydrogenase (NADP+) activity"/>
    <property type="evidence" value="ECO:0007669"/>
    <property type="project" value="UniProtKB-UniRule"/>
</dbReference>
<comment type="caution">
    <text evidence="9">Lacks conserved residue(s) required for the propagation of feature annotation.</text>
</comment>
<dbReference type="HAMAP" id="MF_00222">
    <property type="entry name" value="Shikimate_DH_AroE"/>
    <property type="match status" value="1"/>
</dbReference>
<dbReference type="PANTHER" id="PTHR21089">
    <property type="entry name" value="SHIKIMATE DEHYDROGENASE"/>
    <property type="match status" value="1"/>
</dbReference>
<evidence type="ECO:0000256" key="2">
    <source>
        <dbReference type="ARBA" id="ARBA00022605"/>
    </source>
</evidence>
<dbReference type="InterPro" id="IPR041121">
    <property type="entry name" value="SDH_C"/>
</dbReference>
<evidence type="ECO:0000256" key="4">
    <source>
        <dbReference type="ARBA" id="ARBA00023002"/>
    </source>
</evidence>
<dbReference type="InterPro" id="IPR036291">
    <property type="entry name" value="NAD(P)-bd_dom_sf"/>
</dbReference>
<dbReference type="SUPFAM" id="SSF51735">
    <property type="entry name" value="NAD(P)-binding Rossmann-fold domains"/>
    <property type="match status" value="1"/>
</dbReference>
<comment type="pathway">
    <text evidence="1 9">Metabolic intermediate biosynthesis; chorismate biosynthesis; chorismate from D-erythrose 4-phosphate and phosphoenolpyruvate: step 4/7.</text>
</comment>
<feature type="binding site" evidence="9">
    <location>
        <begin position="22"/>
        <end position="24"/>
    </location>
    <ligand>
        <name>shikimate</name>
        <dbReference type="ChEBI" id="CHEBI:36208"/>
    </ligand>
</feature>
<comment type="pathway">
    <text evidence="8">Aromatic compound metabolism; 3,4-dihydroxybenzoate biosynthesis; 3-dehydroquinate from D-quinate (NAD(+) route).</text>
</comment>
<dbReference type="GO" id="GO:0009423">
    <property type="term" value="P:chorismate biosynthetic process"/>
    <property type="evidence" value="ECO:0007669"/>
    <property type="project" value="UniProtKB-UniRule"/>
</dbReference>
<dbReference type="Pfam" id="PF08501">
    <property type="entry name" value="Shikimate_dh_N"/>
    <property type="match status" value="1"/>
</dbReference>
<evidence type="ECO:0000256" key="3">
    <source>
        <dbReference type="ARBA" id="ARBA00022857"/>
    </source>
</evidence>
<feature type="domain" description="Shikimate dehydrogenase substrate binding N-terminal" evidence="10">
    <location>
        <begin position="14"/>
        <end position="96"/>
    </location>
</feature>
<dbReference type="InterPro" id="IPR011342">
    <property type="entry name" value="Shikimate_DH"/>
</dbReference>
<dbReference type="GO" id="GO:0050661">
    <property type="term" value="F:NADP binding"/>
    <property type="evidence" value="ECO:0007669"/>
    <property type="project" value="InterPro"/>
</dbReference>
<name>A0A9D2TFG0_9FIRM</name>
<dbReference type="EC" id="1.1.1.25" evidence="9"/>
<feature type="binding site" evidence="9">
    <location>
        <position position="94"/>
    </location>
    <ligand>
        <name>shikimate</name>
        <dbReference type="ChEBI" id="CHEBI:36208"/>
    </ligand>
</feature>
<evidence type="ECO:0000256" key="8">
    <source>
        <dbReference type="ARBA" id="ARBA00060613"/>
    </source>
</evidence>
<gene>
    <name evidence="9 12" type="primary">aroE</name>
    <name evidence="12" type="ORF">H9931_14900</name>
</gene>
<dbReference type="FunFam" id="3.40.50.720:FF:000086">
    <property type="entry name" value="Quinate/shikimate dehydrogenase"/>
    <property type="match status" value="1"/>
</dbReference>
<dbReference type="EMBL" id="DWWB01000088">
    <property type="protein sequence ID" value="HJC67974.1"/>
    <property type="molecule type" value="Genomic_DNA"/>
</dbReference>
<evidence type="ECO:0000256" key="9">
    <source>
        <dbReference type="HAMAP-Rule" id="MF_00222"/>
    </source>
</evidence>
<evidence type="ECO:0000256" key="1">
    <source>
        <dbReference type="ARBA" id="ARBA00004871"/>
    </source>
</evidence>
<evidence type="ECO:0000256" key="7">
    <source>
        <dbReference type="ARBA" id="ARBA00052329"/>
    </source>
</evidence>
<keyword evidence="4 9" id="KW-0560">Oxidoreductase</keyword>
<dbReference type="AlphaFoldDB" id="A0A9D2TFG0"/>
<dbReference type="SUPFAM" id="SSF53223">
    <property type="entry name" value="Aminoacid dehydrogenase-like, N-terminal domain"/>
    <property type="match status" value="1"/>
</dbReference>
<evidence type="ECO:0000313" key="13">
    <source>
        <dbReference type="Proteomes" id="UP000823863"/>
    </source>
</evidence>
<keyword evidence="5 9" id="KW-0057">Aromatic amino acid biosynthesis</keyword>
<evidence type="ECO:0000313" key="12">
    <source>
        <dbReference type="EMBL" id="HJC67974.1"/>
    </source>
</evidence>
<feature type="binding site" evidence="9">
    <location>
        <position position="266"/>
    </location>
    <ligand>
        <name>shikimate</name>
        <dbReference type="ChEBI" id="CHEBI:36208"/>
    </ligand>
</feature>
<evidence type="ECO:0000259" key="11">
    <source>
        <dbReference type="Pfam" id="PF18317"/>
    </source>
</evidence>
<dbReference type="GO" id="GO:0009073">
    <property type="term" value="P:aromatic amino acid family biosynthetic process"/>
    <property type="evidence" value="ECO:0007669"/>
    <property type="project" value="UniProtKB-KW"/>
</dbReference>
<feature type="domain" description="SDH C-terminal" evidence="11">
    <location>
        <begin position="261"/>
        <end position="286"/>
    </location>
</feature>
<evidence type="ECO:0000256" key="6">
    <source>
        <dbReference type="ARBA" id="ARBA00051639"/>
    </source>
</evidence>
<comment type="similarity">
    <text evidence="9">Belongs to the shikimate dehydrogenase family.</text>
</comment>